<dbReference type="Proteomes" id="UP000694892">
    <property type="component" value="Chromosome 2S"/>
</dbReference>
<evidence type="ECO:0000313" key="3">
    <source>
        <dbReference type="Proteomes" id="UP000694892"/>
    </source>
</evidence>
<gene>
    <name evidence="2" type="ORF">XELAEV_18016023mg</name>
</gene>
<dbReference type="EMBL" id="CM004469">
    <property type="protein sequence ID" value="OCT92956.1"/>
    <property type="molecule type" value="Genomic_DNA"/>
</dbReference>
<feature type="signal peptide" evidence="1">
    <location>
        <begin position="1"/>
        <end position="22"/>
    </location>
</feature>
<protein>
    <submittedName>
        <fullName evidence="2">Uncharacterized protein</fullName>
    </submittedName>
</protein>
<keyword evidence="1" id="KW-0732">Signal</keyword>
<reference evidence="3" key="1">
    <citation type="journal article" date="2016" name="Nature">
        <title>Genome evolution in the allotetraploid frog Xenopus laevis.</title>
        <authorList>
            <person name="Session A.M."/>
            <person name="Uno Y."/>
            <person name="Kwon T."/>
            <person name="Chapman J.A."/>
            <person name="Toyoda A."/>
            <person name="Takahashi S."/>
            <person name="Fukui A."/>
            <person name="Hikosaka A."/>
            <person name="Suzuki A."/>
            <person name="Kondo M."/>
            <person name="van Heeringen S.J."/>
            <person name="Quigley I."/>
            <person name="Heinz S."/>
            <person name="Ogino H."/>
            <person name="Ochi H."/>
            <person name="Hellsten U."/>
            <person name="Lyons J.B."/>
            <person name="Simakov O."/>
            <person name="Putnam N."/>
            <person name="Stites J."/>
            <person name="Kuroki Y."/>
            <person name="Tanaka T."/>
            <person name="Michiue T."/>
            <person name="Watanabe M."/>
            <person name="Bogdanovic O."/>
            <person name="Lister R."/>
            <person name="Georgiou G."/>
            <person name="Paranjpe S.S."/>
            <person name="van Kruijsbergen I."/>
            <person name="Shu S."/>
            <person name="Carlson J."/>
            <person name="Kinoshita T."/>
            <person name="Ohta Y."/>
            <person name="Mawaribuchi S."/>
            <person name="Jenkins J."/>
            <person name="Grimwood J."/>
            <person name="Schmutz J."/>
            <person name="Mitros T."/>
            <person name="Mozaffari S.V."/>
            <person name="Suzuki Y."/>
            <person name="Haramoto Y."/>
            <person name="Yamamoto T.S."/>
            <person name="Takagi C."/>
            <person name="Heald R."/>
            <person name="Miller K."/>
            <person name="Haudenschild C."/>
            <person name="Kitzman J."/>
            <person name="Nakayama T."/>
            <person name="Izutsu Y."/>
            <person name="Robert J."/>
            <person name="Fortriede J."/>
            <person name="Burns K."/>
            <person name="Lotay V."/>
            <person name="Karimi K."/>
            <person name="Yasuoka Y."/>
            <person name="Dichmann D.S."/>
            <person name="Flajnik M.F."/>
            <person name="Houston D.W."/>
            <person name="Shendure J."/>
            <person name="DuPasquier L."/>
            <person name="Vize P.D."/>
            <person name="Zorn A.M."/>
            <person name="Ito M."/>
            <person name="Marcotte E.M."/>
            <person name="Wallingford J.B."/>
            <person name="Ito Y."/>
            <person name="Asashima M."/>
            <person name="Ueno N."/>
            <person name="Matsuda Y."/>
            <person name="Veenstra G.J."/>
            <person name="Fujiyama A."/>
            <person name="Harland R.M."/>
            <person name="Taira M."/>
            <person name="Rokhsar D.S."/>
        </authorList>
    </citation>
    <scope>NUCLEOTIDE SEQUENCE [LARGE SCALE GENOMIC DNA]</scope>
    <source>
        <strain evidence="3">J</strain>
    </source>
</reference>
<dbReference type="AlphaFoldDB" id="A0A974HWZ2"/>
<evidence type="ECO:0000313" key="2">
    <source>
        <dbReference type="EMBL" id="OCT92956.1"/>
    </source>
</evidence>
<proteinExistence type="predicted"/>
<feature type="chain" id="PRO_5036847022" evidence="1">
    <location>
        <begin position="23"/>
        <end position="71"/>
    </location>
</feature>
<name>A0A974HWZ2_XENLA</name>
<sequence>MQLNAKIIFLKIVLIKFLFNLGNKCTTLSYKILLINNPVPSICKEMGRNGKYREMKLRPGPLFSVIALMEE</sequence>
<accession>A0A974HWZ2</accession>
<organism evidence="2 3">
    <name type="scientific">Xenopus laevis</name>
    <name type="common">African clawed frog</name>
    <dbReference type="NCBI Taxonomy" id="8355"/>
    <lineage>
        <taxon>Eukaryota</taxon>
        <taxon>Metazoa</taxon>
        <taxon>Chordata</taxon>
        <taxon>Craniata</taxon>
        <taxon>Vertebrata</taxon>
        <taxon>Euteleostomi</taxon>
        <taxon>Amphibia</taxon>
        <taxon>Batrachia</taxon>
        <taxon>Anura</taxon>
        <taxon>Pipoidea</taxon>
        <taxon>Pipidae</taxon>
        <taxon>Xenopodinae</taxon>
        <taxon>Xenopus</taxon>
        <taxon>Xenopus</taxon>
    </lineage>
</organism>
<evidence type="ECO:0000256" key="1">
    <source>
        <dbReference type="SAM" id="SignalP"/>
    </source>
</evidence>